<feature type="compositionally biased region" description="Basic and acidic residues" evidence="1">
    <location>
        <begin position="106"/>
        <end position="120"/>
    </location>
</feature>
<feature type="region of interest" description="Disordered" evidence="1">
    <location>
        <begin position="67"/>
        <end position="120"/>
    </location>
</feature>
<dbReference type="EMBL" id="JAUCMV010000004">
    <property type="protein sequence ID" value="KAK0403866.1"/>
    <property type="molecule type" value="Genomic_DNA"/>
</dbReference>
<protein>
    <submittedName>
        <fullName evidence="2">Uncharacterized protein</fullName>
    </submittedName>
</protein>
<reference evidence="2" key="1">
    <citation type="submission" date="2023-06" db="EMBL/GenBank/DDBJ databases">
        <title>Genomic analysis of the entomopathogenic nematode Steinernema hermaphroditum.</title>
        <authorList>
            <person name="Schwarz E.M."/>
            <person name="Heppert J.K."/>
            <person name="Baniya A."/>
            <person name="Schwartz H.T."/>
            <person name="Tan C.-H."/>
            <person name="Antoshechkin I."/>
            <person name="Sternberg P.W."/>
            <person name="Goodrich-Blair H."/>
            <person name="Dillman A.R."/>
        </authorList>
    </citation>
    <scope>NUCLEOTIDE SEQUENCE</scope>
    <source>
        <strain evidence="2">PS9179</strain>
        <tissue evidence="2">Whole animal</tissue>
    </source>
</reference>
<evidence type="ECO:0000313" key="2">
    <source>
        <dbReference type="EMBL" id="KAK0403866.1"/>
    </source>
</evidence>
<dbReference type="Proteomes" id="UP001175271">
    <property type="component" value="Unassembled WGS sequence"/>
</dbReference>
<dbReference type="AlphaFoldDB" id="A0AA39HDJ9"/>
<evidence type="ECO:0000256" key="1">
    <source>
        <dbReference type="SAM" id="MobiDB-lite"/>
    </source>
</evidence>
<comment type="caution">
    <text evidence="2">The sequence shown here is derived from an EMBL/GenBank/DDBJ whole genome shotgun (WGS) entry which is preliminary data.</text>
</comment>
<sequence>MEAEGSLEETSQLWVLRHLRLVLGDVDDRLLTRFVFEEDCTPLRNFVSHFTDSPALFLVVERRTESFQKPPPVEREKPKPRKRRETRAKAPVKKTMKPQAKRRTRKSESEEWKKGRPQKPEELPVVVAEELKLIEKGLSSTTLEEAELHMEWRLGSLPRTDEFLFFLTRSTPKETERSEFDQAFYVGYCASGGRLGSLLENAKFLLGERVSFEREFQIFHYFVGVVNCGGVERGENEFDDFLYESIGRTHAPPARVSMTVLGQVTTIEEILKPRVEDFMKNADEDSKSRLLLELSFFEVKQLAEDDEVRSLCRRVDRVRDALEVYAAFFLDANRDFFRKLYPYAVENCFKIVAENIRRKCDYLEADFFEEVADDVEKMRISREIMPRILRILELEGHEFPLLAKTKQNFKLLEVLEGDLEEIKRLVGKMRSPRFDDLWDRTLIEKSTKEVDALVNTLKENCIESMLESANFEALRFFCLQIDAHRLSLQSIRDQLP</sequence>
<feature type="compositionally biased region" description="Basic and acidic residues" evidence="1">
    <location>
        <begin position="67"/>
        <end position="77"/>
    </location>
</feature>
<accession>A0AA39HDJ9</accession>
<proteinExistence type="predicted"/>
<evidence type="ECO:0000313" key="3">
    <source>
        <dbReference type="Proteomes" id="UP001175271"/>
    </source>
</evidence>
<keyword evidence="3" id="KW-1185">Reference proteome</keyword>
<feature type="compositionally biased region" description="Basic residues" evidence="1">
    <location>
        <begin position="78"/>
        <end position="105"/>
    </location>
</feature>
<name>A0AA39HDJ9_9BILA</name>
<gene>
    <name evidence="2" type="ORF">QR680_017166</name>
</gene>
<organism evidence="2 3">
    <name type="scientific">Steinernema hermaphroditum</name>
    <dbReference type="NCBI Taxonomy" id="289476"/>
    <lineage>
        <taxon>Eukaryota</taxon>
        <taxon>Metazoa</taxon>
        <taxon>Ecdysozoa</taxon>
        <taxon>Nematoda</taxon>
        <taxon>Chromadorea</taxon>
        <taxon>Rhabditida</taxon>
        <taxon>Tylenchina</taxon>
        <taxon>Panagrolaimomorpha</taxon>
        <taxon>Strongyloidoidea</taxon>
        <taxon>Steinernematidae</taxon>
        <taxon>Steinernema</taxon>
    </lineage>
</organism>